<comment type="caution">
    <text evidence="5">The sequence shown here is derived from an EMBL/GenBank/DDBJ whole genome shotgun (WGS) entry which is preliminary data.</text>
</comment>
<dbReference type="GO" id="GO:0003677">
    <property type="term" value="F:DNA binding"/>
    <property type="evidence" value="ECO:0007669"/>
    <property type="project" value="UniProtKB-KW"/>
</dbReference>
<dbReference type="Pfam" id="PF08220">
    <property type="entry name" value="HTH_DeoR"/>
    <property type="match status" value="1"/>
</dbReference>
<evidence type="ECO:0000256" key="1">
    <source>
        <dbReference type="ARBA" id="ARBA00022491"/>
    </source>
</evidence>
<evidence type="ECO:0000313" key="5">
    <source>
        <dbReference type="EMBL" id="NAW67325.1"/>
    </source>
</evidence>
<dbReference type="SMART" id="SM00420">
    <property type="entry name" value="HTH_DEOR"/>
    <property type="match status" value="1"/>
</dbReference>
<dbReference type="InterPro" id="IPR014036">
    <property type="entry name" value="DeoR-like_C"/>
</dbReference>
<evidence type="ECO:0000256" key="3">
    <source>
        <dbReference type="ARBA" id="ARBA00023125"/>
    </source>
</evidence>
<dbReference type="InterPro" id="IPR018356">
    <property type="entry name" value="Tscrpt_reg_HTH_DeoR_CS"/>
</dbReference>
<keyword evidence="3" id="KW-0238">DNA-binding</keyword>
<keyword evidence="2" id="KW-0805">Transcription regulation</keyword>
<keyword evidence="4" id="KW-0804">Transcription</keyword>
<dbReference type="PANTHER" id="PTHR30363">
    <property type="entry name" value="HTH-TYPE TRANSCRIPTIONAL REGULATOR SRLR-RELATED"/>
    <property type="match status" value="1"/>
</dbReference>
<dbReference type="PROSITE" id="PS51000">
    <property type="entry name" value="HTH_DEOR_2"/>
    <property type="match status" value="1"/>
</dbReference>
<dbReference type="EMBL" id="WXWW01000273">
    <property type="protein sequence ID" value="NAW67325.1"/>
    <property type="molecule type" value="Genomic_DNA"/>
</dbReference>
<organism evidence="5 6">
    <name type="scientific">Photobacterium halotolerans</name>
    <dbReference type="NCBI Taxonomy" id="265726"/>
    <lineage>
        <taxon>Bacteria</taxon>
        <taxon>Pseudomonadati</taxon>
        <taxon>Pseudomonadota</taxon>
        <taxon>Gammaproteobacteria</taxon>
        <taxon>Vibrionales</taxon>
        <taxon>Vibrionaceae</taxon>
        <taxon>Photobacterium</taxon>
    </lineage>
</organism>
<sequence length="250" mass="27812">MYNLNVRQQSIIELVHQQEYCSIEELAQRFEVTTQTIRRDINELCQLGLARRHHGGVGLPVTLSNRSYASRQVTNQHEKQIIADEVAKAIPNGATLFLGIGTTIALIAERLANHSELRVVTNNFEAAHILSHFENIETWIPGGRIRTNDRDVVDGSAEQFYGQFSADIGIIGCAGVTGIAEPNSGTINLGSTKVDTQPFAMEHELREAKVSQAILANSEIKWLVATKSKWQRRANTKVAPLSYFDRVFSN</sequence>
<keyword evidence="1" id="KW-0678">Repressor</keyword>
<dbReference type="SUPFAM" id="SSF46785">
    <property type="entry name" value="Winged helix' DNA-binding domain"/>
    <property type="match status" value="1"/>
</dbReference>
<dbReference type="Gene3D" id="1.10.10.10">
    <property type="entry name" value="Winged helix-like DNA-binding domain superfamily/Winged helix DNA-binding domain"/>
    <property type="match status" value="1"/>
</dbReference>
<proteinExistence type="predicted"/>
<dbReference type="SMART" id="SM01134">
    <property type="entry name" value="DeoRC"/>
    <property type="match status" value="1"/>
</dbReference>
<dbReference type="PROSITE" id="PS00894">
    <property type="entry name" value="HTH_DEOR_1"/>
    <property type="match status" value="1"/>
</dbReference>
<dbReference type="InterPro" id="IPR036390">
    <property type="entry name" value="WH_DNA-bd_sf"/>
</dbReference>
<dbReference type="SUPFAM" id="SSF100950">
    <property type="entry name" value="NagB/RpiA/CoA transferase-like"/>
    <property type="match status" value="1"/>
</dbReference>
<dbReference type="GO" id="GO:0003700">
    <property type="term" value="F:DNA-binding transcription factor activity"/>
    <property type="evidence" value="ECO:0007669"/>
    <property type="project" value="InterPro"/>
</dbReference>
<gene>
    <name evidence="5" type="ORF">CAG72_19195</name>
</gene>
<evidence type="ECO:0000256" key="4">
    <source>
        <dbReference type="ARBA" id="ARBA00023163"/>
    </source>
</evidence>
<dbReference type="AlphaFoldDB" id="A0A7X5AVV4"/>
<dbReference type="RefSeq" id="WP_161446648.1">
    <property type="nucleotide sequence ID" value="NZ_WXWV01000063.1"/>
</dbReference>
<evidence type="ECO:0000256" key="2">
    <source>
        <dbReference type="ARBA" id="ARBA00023015"/>
    </source>
</evidence>
<reference evidence="5 6" key="1">
    <citation type="submission" date="2017-05" db="EMBL/GenBank/DDBJ databases">
        <title>High clonality and local adaptation shapes Vibrionaceae linages within an endangered oasis.</title>
        <authorList>
            <person name="Vazquez-Rosas-Landa M."/>
        </authorList>
    </citation>
    <scope>NUCLEOTIDE SEQUENCE [LARGE SCALE GENOMIC DNA]</scope>
    <source>
        <strain evidence="5 6">P46_P4S1P180</strain>
    </source>
</reference>
<evidence type="ECO:0000313" key="6">
    <source>
        <dbReference type="Proteomes" id="UP000465712"/>
    </source>
</evidence>
<protein>
    <submittedName>
        <fullName evidence="5">DeoR family transcriptional regulator</fullName>
    </submittedName>
</protein>
<dbReference type="Gene3D" id="3.30.750.70">
    <property type="entry name" value="4-hydroxybutyrate coenzyme like domains"/>
    <property type="match status" value="1"/>
</dbReference>
<dbReference type="InterPro" id="IPR050313">
    <property type="entry name" value="Carb_Metab_HTH_regulators"/>
</dbReference>
<accession>A0A7X5AVV4</accession>
<dbReference type="InterPro" id="IPR037171">
    <property type="entry name" value="NagB/RpiA_transferase-like"/>
</dbReference>
<dbReference type="InterPro" id="IPR001034">
    <property type="entry name" value="DeoR_HTH"/>
</dbReference>
<dbReference type="Pfam" id="PF00455">
    <property type="entry name" value="DeoRC"/>
    <property type="match status" value="1"/>
</dbReference>
<dbReference type="PANTHER" id="PTHR30363:SF4">
    <property type="entry name" value="GLYCEROL-3-PHOSPHATE REGULON REPRESSOR"/>
    <property type="match status" value="1"/>
</dbReference>
<name>A0A7X5AVV4_9GAMM</name>
<dbReference type="InterPro" id="IPR036388">
    <property type="entry name" value="WH-like_DNA-bd_sf"/>
</dbReference>
<dbReference type="PRINTS" id="PR00037">
    <property type="entry name" value="HTHLACR"/>
</dbReference>
<dbReference type="Proteomes" id="UP000465712">
    <property type="component" value="Unassembled WGS sequence"/>
</dbReference>